<gene>
    <name evidence="4" type="ORF">SAMN04488092_105214</name>
</gene>
<organism evidence="4 5">
    <name type="scientific">Thalassovita taeanensis</name>
    <dbReference type="NCBI Taxonomy" id="657014"/>
    <lineage>
        <taxon>Bacteria</taxon>
        <taxon>Pseudomonadati</taxon>
        <taxon>Pseudomonadota</taxon>
        <taxon>Alphaproteobacteria</taxon>
        <taxon>Rhodobacterales</taxon>
        <taxon>Roseobacteraceae</taxon>
        <taxon>Thalassovita</taxon>
    </lineage>
</organism>
<dbReference type="STRING" id="657014.SAMN04488092_105214"/>
<evidence type="ECO:0000256" key="1">
    <source>
        <dbReference type="ARBA" id="ARBA00023125"/>
    </source>
</evidence>
<feature type="domain" description="HTH tetR-type" evidence="3">
    <location>
        <begin position="22"/>
        <end position="82"/>
    </location>
</feature>
<sequence>MTTDNTGSGNAKAGRPIALSQDARREIILDALDDVFTEAGLKGVSMAAIARQAGMSKRTLYEIFSDRAALFLAYLDRVSCEFVRPLDDEAKTKPLAVRLRLLIAPGPSAQARFELPLAIIRSLIVEAPERPDVARALAQSGYADTQNAVKAELDRGVQRGEIRISDTETAAAMLLDMIRPCAVPALLGETKTLDSAILTARFDLALKVFFGGIEDGDDGALPLGHSDSDIG</sequence>
<dbReference type="Pfam" id="PF14246">
    <property type="entry name" value="TetR_C_7"/>
    <property type="match status" value="1"/>
</dbReference>
<dbReference type="PANTHER" id="PTHR30055">
    <property type="entry name" value="HTH-TYPE TRANSCRIPTIONAL REGULATOR RUTR"/>
    <property type="match status" value="1"/>
</dbReference>
<dbReference type="GO" id="GO:0003700">
    <property type="term" value="F:DNA-binding transcription factor activity"/>
    <property type="evidence" value="ECO:0007669"/>
    <property type="project" value="TreeGrafter"/>
</dbReference>
<dbReference type="PROSITE" id="PS50977">
    <property type="entry name" value="HTH_TETR_2"/>
    <property type="match status" value="1"/>
</dbReference>
<feature type="DNA-binding region" description="H-T-H motif" evidence="2">
    <location>
        <begin position="45"/>
        <end position="64"/>
    </location>
</feature>
<dbReference type="SUPFAM" id="SSF48498">
    <property type="entry name" value="Tetracyclin repressor-like, C-terminal domain"/>
    <property type="match status" value="1"/>
</dbReference>
<evidence type="ECO:0000259" key="3">
    <source>
        <dbReference type="PROSITE" id="PS50977"/>
    </source>
</evidence>
<accession>A0A1H9EXZ3</accession>
<keyword evidence="1 2" id="KW-0238">DNA-binding</keyword>
<proteinExistence type="predicted"/>
<dbReference type="Gene3D" id="1.10.357.10">
    <property type="entry name" value="Tetracycline Repressor, domain 2"/>
    <property type="match status" value="1"/>
</dbReference>
<dbReference type="InterPro" id="IPR039536">
    <property type="entry name" value="TetR_C_Proteobacteria"/>
</dbReference>
<dbReference type="InterPro" id="IPR050109">
    <property type="entry name" value="HTH-type_TetR-like_transc_reg"/>
</dbReference>
<dbReference type="AlphaFoldDB" id="A0A1H9EXZ3"/>
<evidence type="ECO:0000313" key="4">
    <source>
        <dbReference type="EMBL" id="SEQ30477.1"/>
    </source>
</evidence>
<protein>
    <submittedName>
        <fullName evidence="4">Transcriptional regulator, TetR family</fullName>
    </submittedName>
</protein>
<dbReference type="GO" id="GO:0000976">
    <property type="term" value="F:transcription cis-regulatory region binding"/>
    <property type="evidence" value="ECO:0007669"/>
    <property type="project" value="TreeGrafter"/>
</dbReference>
<keyword evidence="5" id="KW-1185">Reference proteome</keyword>
<dbReference type="InterPro" id="IPR001647">
    <property type="entry name" value="HTH_TetR"/>
</dbReference>
<reference evidence="4 5" key="1">
    <citation type="submission" date="2016-10" db="EMBL/GenBank/DDBJ databases">
        <authorList>
            <person name="de Groot N.N."/>
        </authorList>
    </citation>
    <scope>NUCLEOTIDE SEQUENCE [LARGE SCALE GENOMIC DNA]</scope>
    <source>
        <strain evidence="4 5">DSM 22007</strain>
    </source>
</reference>
<dbReference type="OrthoDB" id="9816431at2"/>
<dbReference type="PRINTS" id="PR00455">
    <property type="entry name" value="HTHTETR"/>
</dbReference>
<dbReference type="EMBL" id="FOEP01000005">
    <property type="protein sequence ID" value="SEQ30477.1"/>
    <property type="molecule type" value="Genomic_DNA"/>
</dbReference>
<dbReference type="InterPro" id="IPR036271">
    <property type="entry name" value="Tet_transcr_reg_TetR-rel_C_sf"/>
</dbReference>
<dbReference type="Proteomes" id="UP000198634">
    <property type="component" value="Unassembled WGS sequence"/>
</dbReference>
<evidence type="ECO:0000256" key="2">
    <source>
        <dbReference type="PROSITE-ProRule" id="PRU00335"/>
    </source>
</evidence>
<name>A0A1H9EXZ3_9RHOB</name>
<dbReference type="InterPro" id="IPR009057">
    <property type="entry name" value="Homeodomain-like_sf"/>
</dbReference>
<dbReference type="RefSeq" id="WP_090269662.1">
    <property type="nucleotide sequence ID" value="NZ_FOEP01000005.1"/>
</dbReference>
<evidence type="ECO:0000313" key="5">
    <source>
        <dbReference type="Proteomes" id="UP000198634"/>
    </source>
</evidence>
<dbReference type="PANTHER" id="PTHR30055:SF146">
    <property type="entry name" value="HTH-TYPE TRANSCRIPTIONAL DUAL REGULATOR CECR"/>
    <property type="match status" value="1"/>
</dbReference>
<dbReference type="Pfam" id="PF00440">
    <property type="entry name" value="TetR_N"/>
    <property type="match status" value="1"/>
</dbReference>
<dbReference type="SUPFAM" id="SSF46689">
    <property type="entry name" value="Homeodomain-like"/>
    <property type="match status" value="1"/>
</dbReference>